<evidence type="ECO:0000259" key="4">
    <source>
        <dbReference type="PROSITE" id="PS51635"/>
    </source>
</evidence>
<keyword evidence="1 2" id="KW-0443">Lipid metabolism</keyword>
<keyword evidence="6" id="KW-1185">Reference proteome</keyword>
<feature type="active site" description="Proton acceptor" evidence="2">
    <location>
        <position position="270"/>
    </location>
</feature>
<name>A0ABV9V691_STRAZ</name>
<feature type="domain" description="PNPLA" evidence="4">
    <location>
        <begin position="24"/>
        <end position="283"/>
    </location>
</feature>
<dbReference type="Pfam" id="PF01734">
    <property type="entry name" value="Patatin"/>
    <property type="match status" value="1"/>
</dbReference>
<reference evidence="6" key="1">
    <citation type="journal article" date="2019" name="Int. J. Syst. Evol. Microbiol.">
        <title>The Global Catalogue of Microorganisms (GCM) 10K type strain sequencing project: providing services to taxonomists for standard genome sequencing and annotation.</title>
        <authorList>
            <consortium name="The Broad Institute Genomics Platform"/>
            <consortium name="The Broad Institute Genome Sequencing Center for Infectious Disease"/>
            <person name="Wu L."/>
            <person name="Ma J."/>
        </authorList>
    </citation>
    <scope>NUCLEOTIDE SEQUENCE [LARGE SCALE GENOMIC DNA]</scope>
    <source>
        <strain evidence="6">ICMP 257</strain>
    </source>
</reference>
<dbReference type="Proteomes" id="UP001595908">
    <property type="component" value="Unassembled WGS sequence"/>
</dbReference>
<keyword evidence="3" id="KW-1133">Transmembrane helix</keyword>
<accession>A0ABV9V691</accession>
<feature type="transmembrane region" description="Helical" evidence="3">
    <location>
        <begin position="840"/>
        <end position="862"/>
    </location>
</feature>
<evidence type="ECO:0000313" key="5">
    <source>
        <dbReference type="EMBL" id="MFC4979061.1"/>
    </source>
</evidence>
<sequence length="866" mass="93844">MGVPSSGVHGVEQAAAPREVRLALVMNGGVSLAVWMGGVAHEIDLLRNASAHPPAGEPARPGEVEQIWSEVLAAAGERVVIDVVSGTSAGGLNGVLLATAIARGRALPSLRAVWERSASLAGLLKDATASSILNGETFTHEVAKAVELIDESGSRASNPVELLMTATALGGSGFAFKDSFSNPFEVQDHRRLYRFRHGERWTYVNTRDGWGFETKKQKDFGTDFTERLVLAARASASFPAAFPPVDDKPLLALQQRRRPWSESDSSCVMDGGVLNNAPFEPVLAAITGRGVAFSPVRRVLVYVVPSAGVRAQKGKGDRAGSHDIPNIPIYEPAWSALQYPSEANLRSSVDEMQARLHGRSRDMPSDLLARMWHEATEAGDAPLPPGLANHLIEAAQDLLGEYRRNRAYAIVLDARRRLADGTAEVTFADADGDDGGIEDCARLLLQQDDLAWVPRWRPDELTGVWSTWRWGLAAAERLLQCLSVHLRHLADHEAPARPTGVQAAQRALVEGDRRITDALGRVLAAIESADADLQTKAGASSGPVDIDTLASLMDRMYVDLDLPDVLLRLVLEASGAYVEAVERAGLGAGWTADDVITRCLAIEVVTRVYASPARLLAPLPPEFAFLRLSPSSMSPLVEDPGLARLGDKKLYGLRLGHFGAFIDPKWRESDFVWGRLDAAHHLLSLFALPDGSRPEFERRLHRAILKEEAPRAVDGDGTPAGEEQALAWLKEHLAQAERCDTDLLREQAETASGKQLMRDLTGAVIRVVDSTLSPATPGGGAKQPWRKAVQVGRTVFAARPPARGPRVWLLRALTVWPRRRARRALGDDPRKLHPGVLHAFVYNVAGAVAVLVGLAALITWLASRRR</sequence>
<keyword evidence="3" id="KW-0812">Transmembrane</keyword>
<dbReference type="InterPro" id="IPR024282">
    <property type="entry name" value="DUF3376"/>
</dbReference>
<evidence type="ECO:0000256" key="1">
    <source>
        <dbReference type="ARBA" id="ARBA00023098"/>
    </source>
</evidence>
<feature type="short sequence motif" description="GXSXG" evidence="2">
    <location>
        <begin position="86"/>
        <end position="90"/>
    </location>
</feature>
<keyword evidence="2" id="KW-0442">Lipid degradation</keyword>
<comment type="caution">
    <text evidence="5">The sequence shown here is derived from an EMBL/GenBank/DDBJ whole genome shotgun (WGS) entry which is preliminary data.</text>
</comment>
<evidence type="ECO:0000313" key="6">
    <source>
        <dbReference type="Proteomes" id="UP001595908"/>
    </source>
</evidence>
<dbReference type="InterPro" id="IPR016035">
    <property type="entry name" value="Acyl_Trfase/lysoPLipase"/>
</dbReference>
<keyword evidence="3" id="KW-0472">Membrane</keyword>
<dbReference type="PROSITE" id="PS51635">
    <property type="entry name" value="PNPLA"/>
    <property type="match status" value="1"/>
</dbReference>
<feature type="active site" description="Nucleophile" evidence="2">
    <location>
        <position position="88"/>
    </location>
</feature>
<gene>
    <name evidence="5" type="ORF">ACFPL4_11875</name>
</gene>
<dbReference type="InterPro" id="IPR002641">
    <property type="entry name" value="PNPLA_dom"/>
</dbReference>
<evidence type="ECO:0000256" key="2">
    <source>
        <dbReference type="PROSITE-ProRule" id="PRU01161"/>
    </source>
</evidence>
<feature type="short sequence motif" description="DGA/G" evidence="2">
    <location>
        <begin position="270"/>
        <end position="272"/>
    </location>
</feature>
<comment type="caution">
    <text evidence="2">Lacks conserved residue(s) required for the propagation of feature annotation.</text>
</comment>
<dbReference type="Gene3D" id="3.40.1090.10">
    <property type="entry name" value="Cytosolic phospholipase A2 catalytic domain"/>
    <property type="match status" value="1"/>
</dbReference>
<keyword evidence="2" id="KW-0378">Hydrolase</keyword>
<dbReference type="Pfam" id="PF11856">
    <property type="entry name" value="DUF3376"/>
    <property type="match status" value="1"/>
</dbReference>
<dbReference type="EMBL" id="JBHSJE010000002">
    <property type="protein sequence ID" value="MFC4979061.1"/>
    <property type="molecule type" value="Genomic_DNA"/>
</dbReference>
<proteinExistence type="predicted"/>
<dbReference type="SUPFAM" id="SSF52151">
    <property type="entry name" value="FabD/lysophospholipase-like"/>
    <property type="match status" value="1"/>
</dbReference>
<organism evidence="5 6">
    <name type="scientific">Streptomyces atroolivaceus</name>
    <dbReference type="NCBI Taxonomy" id="66869"/>
    <lineage>
        <taxon>Bacteria</taxon>
        <taxon>Bacillati</taxon>
        <taxon>Actinomycetota</taxon>
        <taxon>Actinomycetes</taxon>
        <taxon>Kitasatosporales</taxon>
        <taxon>Streptomycetaceae</taxon>
        <taxon>Streptomyces</taxon>
    </lineage>
</organism>
<evidence type="ECO:0000256" key="3">
    <source>
        <dbReference type="SAM" id="Phobius"/>
    </source>
</evidence>
<protein>
    <submittedName>
        <fullName evidence="5">DUF3376 domain-containing protein</fullName>
    </submittedName>
</protein>
<dbReference type="RefSeq" id="WP_078597813.1">
    <property type="nucleotide sequence ID" value="NZ_JBHSJE010000002.1"/>
</dbReference>
<dbReference type="GeneID" id="31232905"/>